<dbReference type="PANTHER" id="PTHR13593">
    <property type="match status" value="1"/>
</dbReference>
<name>A0AAQ3UU94_PASNO</name>
<dbReference type="GO" id="GO:0008081">
    <property type="term" value="F:phosphoric diester hydrolase activity"/>
    <property type="evidence" value="ECO:0007669"/>
    <property type="project" value="InterPro"/>
</dbReference>
<feature type="compositionally biased region" description="Pro residues" evidence="1">
    <location>
        <begin position="375"/>
        <end position="386"/>
    </location>
</feature>
<accession>A0AAQ3UU94</accession>
<evidence type="ECO:0000313" key="4">
    <source>
        <dbReference type="Proteomes" id="UP001341281"/>
    </source>
</evidence>
<keyword evidence="2" id="KW-0732">Signal</keyword>
<dbReference type="CDD" id="cd08588">
    <property type="entry name" value="PI-PLCc_At5g67130_like"/>
    <property type="match status" value="1"/>
</dbReference>
<feature type="chain" id="PRO_5044712222" description="PI-PLC X domain-containing protein" evidence="2">
    <location>
        <begin position="42"/>
        <end position="428"/>
    </location>
</feature>
<dbReference type="GO" id="GO:0006629">
    <property type="term" value="P:lipid metabolic process"/>
    <property type="evidence" value="ECO:0007669"/>
    <property type="project" value="InterPro"/>
</dbReference>
<sequence>MSMAPAGGGHGLRTRTRTPLLFVVSAALMLVLSAHHPAASAAQVGDTCSSSGGCGTDLHCSACGSGGSEICTRATPISPATHGTGLPFNNYSWLTTHNSYALAGAVSATGSALISPTNQEDTVTSQLKNGVRGLMLDTYDFENDVWLCHSLQGQCYNVTAFQPAINVFKEIQTFLDANPSEVVTIFLEDYTAAGSLPKVFNASGLMKYWFPVSKMPKSGGNWPLLKDMISQNQRLLVFTSKKSKEASEGIAYEWNYVVENQYGDGGMVAGKCPNRAESPAMDSKSQSLVLMNFFTTDPSPTGVCGNNSAPLLSMVQTCHDASGNRWPNYIAVDFYMRSDGGGAPLATDVANGHMVCGCDNIAYCKANSTFGTCVIPPPPPPSPRPKAPTGAGAGSDVSAATMARPHQLPWQWSFLLGLPAALLLSLLS</sequence>
<dbReference type="AlphaFoldDB" id="A0AAQ3UU94"/>
<proteinExistence type="predicted"/>
<evidence type="ECO:0000313" key="3">
    <source>
        <dbReference type="EMBL" id="WVZ95589.1"/>
    </source>
</evidence>
<evidence type="ECO:0008006" key="5">
    <source>
        <dbReference type="Google" id="ProtNLM"/>
    </source>
</evidence>
<dbReference type="PROSITE" id="PS50007">
    <property type="entry name" value="PIPLC_X_DOMAIN"/>
    <property type="match status" value="1"/>
</dbReference>
<evidence type="ECO:0000256" key="1">
    <source>
        <dbReference type="SAM" id="MobiDB-lite"/>
    </source>
</evidence>
<dbReference type="EMBL" id="CP144753">
    <property type="protein sequence ID" value="WVZ95588.1"/>
    <property type="molecule type" value="Genomic_DNA"/>
</dbReference>
<feature type="signal peptide" evidence="2">
    <location>
        <begin position="1"/>
        <end position="41"/>
    </location>
</feature>
<dbReference type="InterPro" id="IPR017946">
    <property type="entry name" value="PLC-like_Pdiesterase_TIM-brl"/>
</dbReference>
<dbReference type="Pfam" id="PF26178">
    <property type="entry name" value="PI-PLC_cat"/>
    <property type="match status" value="1"/>
</dbReference>
<dbReference type="PANTHER" id="PTHR13593:SF145">
    <property type="entry name" value="OS08G0103500 PROTEIN"/>
    <property type="match status" value="1"/>
</dbReference>
<dbReference type="Gene3D" id="3.20.20.190">
    <property type="entry name" value="Phosphatidylinositol (PI) phosphodiesterase"/>
    <property type="match status" value="1"/>
</dbReference>
<protein>
    <recommendedName>
        <fullName evidence="5">PI-PLC X domain-containing protein</fullName>
    </recommendedName>
</protein>
<dbReference type="Proteomes" id="UP001341281">
    <property type="component" value="Chromosome 09"/>
</dbReference>
<feature type="region of interest" description="Disordered" evidence="1">
    <location>
        <begin position="375"/>
        <end position="397"/>
    </location>
</feature>
<dbReference type="InterPro" id="IPR051057">
    <property type="entry name" value="PI-PLC_domain"/>
</dbReference>
<evidence type="ECO:0000256" key="2">
    <source>
        <dbReference type="SAM" id="SignalP"/>
    </source>
</evidence>
<organism evidence="3 4">
    <name type="scientific">Paspalum notatum var. saurae</name>
    <dbReference type="NCBI Taxonomy" id="547442"/>
    <lineage>
        <taxon>Eukaryota</taxon>
        <taxon>Viridiplantae</taxon>
        <taxon>Streptophyta</taxon>
        <taxon>Embryophyta</taxon>
        <taxon>Tracheophyta</taxon>
        <taxon>Spermatophyta</taxon>
        <taxon>Magnoliopsida</taxon>
        <taxon>Liliopsida</taxon>
        <taxon>Poales</taxon>
        <taxon>Poaceae</taxon>
        <taxon>PACMAD clade</taxon>
        <taxon>Panicoideae</taxon>
        <taxon>Andropogonodae</taxon>
        <taxon>Paspaleae</taxon>
        <taxon>Paspalinae</taxon>
        <taxon>Paspalum</taxon>
    </lineage>
</organism>
<dbReference type="SUPFAM" id="SSF51695">
    <property type="entry name" value="PLC-like phosphodiesterases"/>
    <property type="match status" value="1"/>
</dbReference>
<gene>
    <name evidence="3" type="ORF">U9M48_041332</name>
</gene>
<reference evidence="3 4" key="1">
    <citation type="submission" date="2024-02" db="EMBL/GenBank/DDBJ databases">
        <title>High-quality chromosome-scale genome assembly of Pensacola bahiagrass (Paspalum notatum Flugge var. saurae).</title>
        <authorList>
            <person name="Vega J.M."/>
            <person name="Podio M."/>
            <person name="Orjuela J."/>
            <person name="Siena L.A."/>
            <person name="Pessino S.C."/>
            <person name="Combes M.C."/>
            <person name="Mariac C."/>
            <person name="Albertini E."/>
            <person name="Pupilli F."/>
            <person name="Ortiz J.P.A."/>
            <person name="Leblanc O."/>
        </authorList>
    </citation>
    <scope>NUCLEOTIDE SEQUENCE [LARGE SCALE GENOMIC DNA]</scope>
    <source>
        <strain evidence="3">R1</strain>
        <tissue evidence="3">Leaf</tissue>
    </source>
</reference>
<dbReference type="EMBL" id="CP144753">
    <property type="protein sequence ID" value="WVZ95589.1"/>
    <property type="molecule type" value="Genomic_DNA"/>
</dbReference>
<keyword evidence="4" id="KW-1185">Reference proteome</keyword>